<dbReference type="InterPro" id="IPR019734">
    <property type="entry name" value="TPR_rpt"/>
</dbReference>
<feature type="compositionally biased region" description="Polar residues" evidence="5">
    <location>
        <begin position="1104"/>
        <end position="1113"/>
    </location>
</feature>
<comment type="caution">
    <text evidence="7">The sequence shown here is derived from an EMBL/GenBank/DDBJ whole genome shotgun (WGS) entry which is preliminary data.</text>
</comment>
<feature type="region of interest" description="Disordered" evidence="5">
    <location>
        <begin position="353"/>
        <end position="541"/>
    </location>
</feature>
<feature type="region of interest" description="Disordered" evidence="5">
    <location>
        <begin position="1940"/>
        <end position="1963"/>
    </location>
</feature>
<dbReference type="PANTHER" id="PTHR16193">
    <property type="entry name" value="TETRATRICOPEPTIDE REPEAT PROTEIN 27"/>
    <property type="match status" value="1"/>
</dbReference>
<feature type="compositionally biased region" description="Low complexity" evidence="5">
    <location>
        <begin position="239"/>
        <end position="250"/>
    </location>
</feature>
<feature type="repeat" description="TPR" evidence="3">
    <location>
        <begin position="2151"/>
        <end position="2184"/>
    </location>
</feature>
<dbReference type="CDD" id="cd00072">
    <property type="entry name" value="GYF"/>
    <property type="match status" value="1"/>
</dbReference>
<name>A0AAN6YAK6_9PEZI</name>
<feature type="repeat" description="TPR" evidence="3">
    <location>
        <begin position="2117"/>
        <end position="2150"/>
    </location>
</feature>
<feature type="region of interest" description="Disordered" evidence="5">
    <location>
        <begin position="1802"/>
        <end position="1827"/>
    </location>
</feature>
<keyword evidence="1" id="KW-0677">Repeat</keyword>
<accession>A0AAN6YAK6</accession>
<dbReference type="SUPFAM" id="SSF55277">
    <property type="entry name" value="GYF domain"/>
    <property type="match status" value="1"/>
</dbReference>
<feature type="region of interest" description="Disordered" evidence="5">
    <location>
        <begin position="1271"/>
        <end position="1290"/>
    </location>
</feature>
<dbReference type="Pfam" id="PF02213">
    <property type="entry name" value="GYF"/>
    <property type="match status" value="1"/>
</dbReference>
<feature type="compositionally biased region" description="Polar residues" evidence="5">
    <location>
        <begin position="1214"/>
        <end position="1227"/>
    </location>
</feature>
<dbReference type="SMART" id="SM00444">
    <property type="entry name" value="GYF"/>
    <property type="match status" value="1"/>
</dbReference>
<evidence type="ECO:0000313" key="8">
    <source>
        <dbReference type="Proteomes" id="UP001301769"/>
    </source>
</evidence>
<feature type="compositionally biased region" description="Polar residues" evidence="5">
    <location>
        <begin position="177"/>
        <end position="188"/>
    </location>
</feature>
<feature type="region of interest" description="Disordered" evidence="5">
    <location>
        <begin position="1060"/>
        <end position="1137"/>
    </location>
</feature>
<feature type="compositionally biased region" description="Basic and acidic residues" evidence="5">
    <location>
        <begin position="1475"/>
        <end position="1485"/>
    </location>
</feature>
<dbReference type="SUPFAM" id="SSF48452">
    <property type="entry name" value="TPR-like"/>
    <property type="match status" value="1"/>
</dbReference>
<dbReference type="Pfam" id="PF13432">
    <property type="entry name" value="TPR_16"/>
    <property type="match status" value="1"/>
</dbReference>
<sequence>MPSQLPSSFASAAAGQNRDSRGSGRGDSVRGSGSGEWSRSNGTRTFRRPSTTPFNQSSAANATEPPQNSTSDAASLPTNNQTASFEHPGSFRYSKEELLEIYKSTHDSAQTDASNLYMPNWNPSQVNGSSARGWGKSGDSGPIPQDPTVCWDPHGVVTPIGLDEMSPEERELFAGDVNSTLKIPQQNKDGVHQSGGPNGRKSSVSANTGTSNYPISSPSTASRPGNRRRETTETNNPFPSAATVASPTASRFSRDDPWLSRRGTDLKESITDEPEQDTGVRETPTRNQSFTLGRGNIIGTSNFGSNPASLWGPASGSPAAAMGAFSNFALGSASTIGDKRQGTGGSRLAHLIPAKDSAESPTSSKAGTNDAPNPDLNRGWRPRQRTDTDPFGNEDAAAGSAILGGAQDNSPPSMPSQLQRGNVFDTPVKGSTGDFGMSGLNLGNAGAGNGPASPSETNPYRSPLADRVEDSHDDAEIDRLAHAGPSNESSSGYNTLPRSFGATAFDGSDRSQTSSVGAKGFPTVNTMTGWPAPQPTGTPDRERQAYGAAFGSSIFNPLGDIPTTGGLGGLGGVFGAPSSSGLGRGSKLGSLFPQAMQNQTQGHDHESLADSLPDLRQGNPLGAIGRGIIGAQTRDTGSPIRTGGFADLFPDAARAAFTSGDVQPGLTSTTAQSSNEPMAARTMVMPDRMRWVYLDPQGTMQGPFNGLEMNDWYKANFFTPDLRVKRLEDPDFEPLGQLIRRIGNSREPFLVPQMGVPHGPPPPAGSAFAMGTTAEAVPPLQSAFPSFGRTLTAAQQNDLERRKQEEQLYHARQRELVHHHHPLPFNTMRPGIPALHHHSSAHSLQSQPSFGSISSPIGMAPQSAIGPIGGLSSGFFDSPLSMAPLATPSSAIAPPENFAPDLNFSERQMLANMQLTGNLPIFPQHQVRASGNENAGLRSQLPGVDQLQTDSEGFSARLKEFVDLRAQHEAEQAAAAAGVANVADDATEQEEQTVGHPVSEEAITVAKAVVTESPTEVTVTKKVTSQTNQVKQELSLTERVRKTQADAAAAAAVAAAAVAKPSQQPSSTGLPMPFPPPQQSTPLAAPTAQRPASNLPSRYGERSATGTPDTSSDGAPLAPPPTAPWAVQPGAEAHKGPSLKEIQEAEAKKAAKREEAAAAMRRAALEQEAAALREREKAAAANVGLPATSTWGTGSPVGAPATGSPWKQPALAKTSATGAGSANTPSKKTLAEIQREEEELRKQKARQTASKQAAANVTAGKRYAELASKASAPPGLAGSGTPASQPAGGGWFNVGAGGKVKIPTGPAAQTRSASATIKVQSVPAATKPAPKATIGLKDAKEVALEEFKKWLHRELSRGLVGIENVDSFAGTLLEMGTLDPELLSAAVYQYSTTMDGRHFAEEFVRRKKLADKGVVEKESSVQDTKSNNNGGWNEVAKKGGSNNTPKEDTSIAGAGFKVVPSKKSKAAKFTPPTDEPLRNTKRGEMASTTELHRFLREGRYVDILNNAAIKPVIQLFVKDILALEGAEDGTTATTFQAGQNEEQQELASIVSLAAFNAFLQMNVTGPVLEGVKKVEKVFTSDKVSLKTLRKLCLKSLDVDGVSVYPYIPNIELFCLARWVFGAPSGALKQSVVDNLAEEEEEQLTPAWLALRVHVWHYKLLTQPSLGPGSIFIKSAQWSDVPSLEDVIEKQMGIVEREVVERERKVRFLVEKANVHIMLGQDVKAKEALKSATELSGFVYALSGAMAKRTKWQEKSTSQLVVLAKSSNEVQVAGNKEEAKPEALKLNDDTLLESLEFSKEAEAGLNGERADKKDGLPEPLRELSPDEQPQLSPLDQIILLSEATLKDAFSPVDSLTSEEILPFAVRVISDKSTNWQIYTQALLTRSRIEVHRSRTVERGVLQMQAVVDQVIVDTAEAAVPEKTVEEDKEEESDVPVIKVTEDGQDEKEEETAVEKPTSFFPAAKPSETAPAQVRLKYVHCLNSAPRWHLEAELAYSWAGVGSLISALEIFKRLRLWAEVALCLASSERAEDEDGRGSGGEEKGKAVLRWRLFHRTGSSGNDQVDEDADISSLKSADFQGPERSPSPPNAPRLFCILGDIENDPAHYERAWEISKHRFSRAQRSLGEYYLQQKDVERAREAYEKAVKVNRLSSEMWGRLGDINLRLGNFSDAAEAFGRAIAAADNVVGGEDARTWSNLGSALYSLYVERVKELKKEKEQIKDQPAPSAPVEKADDEEDDDEQSTQKVTTPLQRDPATLLSQALSSYKRGASIARENWRIWDNVLTLAARLRPVAVGDMILALNNIISIRKTEEALDIEVLRLLFNEAVLSQSKPEAGSKGIYEPPRGTHERAVCELLENTVVPLITSRSELWEIISRERVWRRDYAGAIEASERAWRAAVGTAGSGVTGGGGSLAPSSAKTASSDWLEDKEAWKVVVERTDDLVSVLENYGDEVPEIGSKWKGKARSAIRSVLGKAKENWEGSEEWDRLKELLDGLR</sequence>
<feature type="region of interest" description="Disordered" evidence="5">
    <location>
        <begin position="104"/>
        <end position="150"/>
    </location>
</feature>
<feature type="compositionally biased region" description="Polar residues" evidence="5">
    <location>
        <begin position="1421"/>
        <end position="1431"/>
    </location>
</feature>
<dbReference type="InterPro" id="IPR035445">
    <property type="entry name" value="GYF-like_dom_sf"/>
</dbReference>
<evidence type="ECO:0000259" key="6">
    <source>
        <dbReference type="PROSITE" id="PS50829"/>
    </source>
</evidence>
<feature type="compositionally biased region" description="Low complexity" evidence="5">
    <location>
        <begin position="438"/>
        <end position="455"/>
    </location>
</feature>
<protein>
    <submittedName>
        <fullName evidence="7">Gyf domain-containing protein</fullName>
    </submittedName>
</protein>
<feature type="compositionally biased region" description="Polar residues" evidence="5">
    <location>
        <begin position="200"/>
        <end position="223"/>
    </location>
</feature>
<feature type="compositionally biased region" description="Basic and acidic residues" evidence="5">
    <location>
        <begin position="18"/>
        <end position="28"/>
    </location>
</feature>
<feature type="coiled-coil region" evidence="4">
    <location>
        <begin position="1142"/>
        <end position="1182"/>
    </location>
</feature>
<feature type="region of interest" description="Disordered" evidence="5">
    <location>
        <begin position="2214"/>
        <end position="2252"/>
    </location>
</feature>
<keyword evidence="2 3" id="KW-0802">TPR repeat</keyword>
<feature type="compositionally biased region" description="Polar residues" evidence="5">
    <location>
        <begin position="1246"/>
        <end position="1255"/>
    </location>
</feature>
<reference evidence="7" key="2">
    <citation type="submission" date="2023-05" db="EMBL/GenBank/DDBJ databases">
        <authorList>
            <consortium name="Lawrence Berkeley National Laboratory"/>
            <person name="Steindorff A."/>
            <person name="Hensen N."/>
            <person name="Bonometti L."/>
            <person name="Westerberg I."/>
            <person name="Brannstrom I.O."/>
            <person name="Guillou S."/>
            <person name="Cros-Aarteil S."/>
            <person name="Calhoun S."/>
            <person name="Haridas S."/>
            <person name="Kuo A."/>
            <person name="Mondo S."/>
            <person name="Pangilinan J."/>
            <person name="Riley R."/>
            <person name="Labutti K."/>
            <person name="Andreopoulos B."/>
            <person name="Lipzen A."/>
            <person name="Chen C."/>
            <person name="Yanf M."/>
            <person name="Daum C."/>
            <person name="Ng V."/>
            <person name="Clum A."/>
            <person name="Ohm R."/>
            <person name="Martin F."/>
            <person name="Silar P."/>
            <person name="Natvig D."/>
            <person name="Lalanne C."/>
            <person name="Gautier V."/>
            <person name="Ament-Velasquez S.L."/>
            <person name="Kruys A."/>
            <person name="Hutchinson M.I."/>
            <person name="Powell A.J."/>
            <person name="Barry K."/>
            <person name="Miller A.N."/>
            <person name="Grigoriev I.V."/>
            <person name="Debuchy R."/>
            <person name="Gladieux P."/>
            <person name="Thoren M.H."/>
            <person name="Johannesson H."/>
        </authorList>
    </citation>
    <scope>NUCLEOTIDE SEQUENCE</scope>
    <source>
        <strain evidence="7">PSN293</strain>
    </source>
</reference>
<feature type="domain" description="GYF" evidence="6">
    <location>
        <begin position="688"/>
        <end position="736"/>
    </location>
</feature>
<feature type="region of interest" description="Disordered" evidence="5">
    <location>
        <begin position="163"/>
        <end position="294"/>
    </location>
</feature>
<evidence type="ECO:0000313" key="7">
    <source>
        <dbReference type="EMBL" id="KAK4213092.1"/>
    </source>
</evidence>
<evidence type="ECO:0000256" key="3">
    <source>
        <dbReference type="PROSITE-ProRule" id="PRU00339"/>
    </source>
</evidence>
<feature type="compositionally biased region" description="Basic and acidic residues" evidence="5">
    <location>
        <begin position="1802"/>
        <end position="1823"/>
    </location>
</feature>
<feature type="region of interest" description="Disordered" evidence="5">
    <location>
        <begin position="596"/>
        <end position="619"/>
    </location>
</feature>
<feature type="region of interest" description="Disordered" evidence="5">
    <location>
        <begin position="1183"/>
        <end position="1256"/>
    </location>
</feature>
<evidence type="ECO:0000256" key="2">
    <source>
        <dbReference type="ARBA" id="ARBA00022803"/>
    </source>
</evidence>
<organism evidence="7 8">
    <name type="scientific">Rhypophila decipiens</name>
    <dbReference type="NCBI Taxonomy" id="261697"/>
    <lineage>
        <taxon>Eukaryota</taxon>
        <taxon>Fungi</taxon>
        <taxon>Dikarya</taxon>
        <taxon>Ascomycota</taxon>
        <taxon>Pezizomycotina</taxon>
        <taxon>Sordariomycetes</taxon>
        <taxon>Sordariomycetidae</taxon>
        <taxon>Sordariales</taxon>
        <taxon>Naviculisporaceae</taxon>
        <taxon>Rhypophila</taxon>
    </lineage>
</organism>
<feature type="region of interest" description="Disordered" evidence="5">
    <location>
        <begin position="1414"/>
        <end position="1485"/>
    </location>
</feature>
<keyword evidence="4" id="KW-0175">Coiled coil</keyword>
<dbReference type="Proteomes" id="UP001301769">
    <property type="component" value="Unassembled WGS sequence"/>
</dbReference>
<keyword evidence="8" id="KW-1185">Reference proteome</keyword>
<feature type="compositionally biased region" description="Basic and acidic residues" evidence="5">
    <location>
        <begin position="252"/>
        <end position="270"/>
    </location>
</feature>
<dbReference type="Gene3D" id="1.25.40.10">
    <property type="entry name" value="Tetratricopeptide repeat domain"/>
    <property type="match status" value="1"/>
</dbReference>
<feature type="compositionally biased region" description="Acidic residues" evidence="5">
    <location>
        <begin position="2231"/>
        <end position="2240"/>
    </location>
</feature>
<dbReference type="InterPro" id="IPR011990">
    <property type="entry name" value="TPR-like_helical_dom_sf"/>
</dbReference>
<dbReference type="Gene3D" id="3.30.1490.40">
    <property type="match status" value="1"/>
</dbReference>
<feature type="compositionally biased region" description="Polar residues" evidence="5">
    <location>
        <begin position="486"/>
        <end position="497"/>
    </location>
</feature>
<evidence type="ECO:0000256" key="4">
    <source>
        <dbReference type="SAM" id="Coils"/>
    </source>
</evidence>
<reference evidence="7" key="1">
    <citation type="journal article" date="2023" name="Mol. Phylogenet. Evol.">
        <title>Genome-scale phylogeny and comparative genomics of the fungal order Sordariales.</title>
        <authorList>
            <person name="Hensen N."/>
            <person name="Bonometti L."/>
            <person name="Westerberg I."/>
            <person name="Brannstrom I.O."/>
            <person name="Guillou S."/>
            <person name="Cros-Aarteil S."/>
            <person name="Calhoun S."/>
            <person name="Haridas S."/>
            <person name="Kuo A."/>
            <person name="Mondo S."/>
            <person name="Pangilinan J."/>
            <person name="Riley R."/>
            <person name="LaButti K."/>
            <person name="Andreopoulos B."/>
            <person name="Lipzen A."/>
            <person name="Chen C."/>
            <person name="Yan M."/>
            <person name="Daum C."/>
            <person name="Ng V."/>
            <person name="Clum A."/>
            <person name="Steindorff A."/>
            <person name="Ohm R.A."/>
            <person name="Martin F."/>
            <person name="Silar P."/>
            <person name="Natvig D.O."/>
            <person name="Lalanne C."/>
            <person name="Gautier V."/>
            <person name="Ament-Velasquez S.L."/>
            <person name="Kruys A."/>
            <person name="Hutchinson M.I."/>
            <person name="Powell A.J."/>
            <person name="Barry K."/>
            <person name="Miller A.N."/>
            <person name="Grigoriev I.V."/>
            <person name="Debuchy R."/>
            <person name="Gladieux P."/>
            <person name="Hiltunen Thoren M."/>
            <person name="Johannesson H."/>
        </authorList>
    </citation>
    <scope>NUCLEOTIDE SEQUENCE</scope>
    <source>
        <strain evidence="7">PSN293</strain>
    </source>
</reference>
<dbReference type="SMART" id="SM00028">
    <property type="entry name" value="TPR"/>
    <property type="match status" value="3"/>
</dbReference>
<evidence type="ECO:0000256" key="5">
    <source>
        <dbReference type="SAM" id="MobiDB-lite"/>
    </source>
</evidence>
<feature type="compositionally biased region" description="Polar residues" evidence="5">
    <location>
        <begin position="55"/>
        <end position="84"/>
    </location>
</feature>
<feature type="compositionally biased region" description="Acidic residues" evidence="5">
    <location>
        <begin position="1941"/>
        <end position="1950"/>
    </location>
</feature>
<dbReference type="InterPro" id="IPR044244">
    <property type="entry name" value="TTC27/Emw1"/>
</dbReference>
<dbReference type="PANTHER" id="PTHR16193:SF0">
    <property type="entry name" value="TETRATRICOPEPTIDE REPEAT PROTEIN 27"/>
    <property type="match status" value="1"/>
</dbReference>
<dbReference type="PROSITE" id="PS50829">
    <property type="entry name" value="GYF"/>
    <property type="match status" value="1"/>
</dbReference>
<dbReference type="EMBL" id="MU858115">
    <property type="protein sequence ID" value="KAK4213092.1"/>
    <property type="molecule type" value="Genomic_DNA"/>
</dbReference>
<feature type="compositionally biased region" description="Polar residues" evidence="5">
    <location>
        <begin position="407"/>
        <end position="420"/>
    </location>
</feature>
<feature type="region of interest" description="Disordered" evidence="5">
    <location>
        <begin position="1"/>
        <end position="90"/>
    </location>
</feature>
<feature type="compositionally biased region" description="Polar residues" evidence="5">
    <location>
        <begin position="359"/>
        <end position="371"/>
    </location>
</feature>
<feature type="compositionally biased region" description="Basic and acidic residues" evidence="5">
    <location>
        <begin position="1229"/>
        <end position="1242"/>
    </location>
</feature>
<feature type="compositionally biased region" description="Polar residues" evidence="5">
    <location>
        <begin position="1"/>
        <end position="10"/>
    </location>
</feature>
<evidence type="ECO:0000256" key="1">
    <source>
        <dbReference type="ARBA" id="ARBA00022737"/>
    </source>
</evidence>
<feature type="compositionally biased region" description="Polar residues" evidence="5">
    <location>
        <begin position="121"/>
        <end position="130"/>
    </location>
</feature>
<gene>
    <name evidence="7" type="ORF">QBC37DRAFT_400929</name>
</gene>
<proteinExistence type="predicted"/>
<dbReference type="PROSITE" id="PS50005">
    <property type="entry name" value="TPR"/>
    <property type="match status" value="2"/>
</dbReference>
<dbReference type="InterPro" id="IPR003169">
    <property type="entry name" value="GYF"/>
</dbReference>